<accession>A0A650CPG9</accession>
<sequence>MITITLSSDKFAVLHFLQEHKRVLRSFRNITITKDERILIKDREYHLIKKEVTLFDVIYTLARPSILGKNTLVFRFSVLPKNSGCTISVSTKPEKFENEIDEKKFMEEFSIFQTEVLAVAKPILTMSVPRDKIPEIIELAISRSLGNIILLWFSSKDYKYVRVKVKNGELVEKIGDFEDISTDPVNVIVKQLAET</sequence>
<evidence type="ECO:0000313" key="2">
    <source>
        <dbReference type="Proteomes" id="UP000423396"/>
    </source>
</evidence>
<dbReference type="KEGG" id="sazo:D1868_05765"/>
<reference evidence="1 2" key="1">
    <citation type="submission" date="2019-10" db="EMBL/GenBank/DDBJ databases">
        <title>Genome Sequences from Six Type Strain Members of the Archaeal Family Sulfolobaceae: Acidianus ambivalens, Acidianus infernus, Metallosphaera prunae, Stygiolobus azoricus, Sulfolobus metallicus, and Sulfurisphaera ohwakuensis.</title>
        <authorList>
            <person name="Counts J.A."/>
            <person name="Kelly R.M."/>
        </authorList>
    </citation>
    <scope>NUCLEOTIDE SEQUENCE [LARGE SCALE GENOMIC DNA]</scope>
    <source>
        <strain evidence="1 2">FC6</strain>
    </source>
</reference>
<proteinExistence type="predicted"/>
<organism evidence="1 2">
    <name type="scientific">Stygiolobus azoricus</name>
    <dbReference type="NCBI Taxonomy" id="41675"/>
    <lineage>
        <taxon>Archaea</taxon>
        <taxon>Thermoproteota</taxon>
        <taxon>Thermoprotei</taxon>
        <taxon>Sulfolobales</taxon>
        <taxon>Sulfolobaceae</taxon>
        <taxon>Stygiolobus</taxon>
    </lineage>
</organism>
<evidence type="ECO:0000313" key="1">
    <source>
        <dbReference type="EMBL" id="QGR19542.1"/>
    </source>
</evidence>
<dbReference type="RefSeq" id="WP_156006417.1">
    <property type="nucleotide sequence ID" value="NZ_CP045483.1"/>
</dbReference>
<dbReference type="Proteomes" id="UP000423396">
    <property type="component" value="Chromosome"/>
</dbReference>
<name>A0A650CPG9_9CREN</name>
<dbReference type="OrthoDB" id="40973at2157"/>
<dbReference type="EMBL" id="CP045483">
    <property type="protein sequence ID" value="QGR19542.1"/>
    <property type="molecule type" value="Genomic_DNA"/>
</dbReference>
<gene>
    <name evidence="1" type="ORF">D1868_05765</name>
</gene>
<keyword evidence="2" id="KW-1185">Reference proteome</keyword>
<dbReference type="GeneID" id="42798557"/>
<protein>
    <submittedName>
        <fullName evidence="1">Uncharacterized protein</fullName>
    </submittedName>
</protein>
<dbReference type="AlphaFoldDB" id="A0A650CPG9"/>